<dbReference type="GO" id="GO:0019594">
    <property type="term" value="P:mannitol metabolic process"/>
    <property type="evidence" value="ECO:0007669"/>
    <property type="project" value="InterPro"/>
</dbReference>
<dbReference type="PRINTS" id="PR00084">
    <property type="entry name" value="MTLDHDRGNASE"/>
</dbReference>
<evidence type="ECO:0000256" key="6">
    <source>
        <dbReference type="ARBA" id="ARBA00048615"/>
    </source>
</evidence>
<evidence type="ECO:0000259" key="7">
    <source>
        <dbReference type="Pfam" id="PF01232"/>
    </source>
</evidence>
<dbReference type="InterPro" id="IPR050988">
    <property type="entry name" value="Mannitol_DH/Oxidoreductase"/>
</dbReference>
<dbReference type="Pfam" id="PF01232">
    <property type="entry name" value="Mannitol_dh"/>
    <property type="match status" value="1"/>
</dbReference>
<dbReference type="InterPro" id="IPR013118">
    <property type="entry name" value="Mannitol_DH_C"/>
</dbReference>
<dbReference type="PANTHER" id="PTHR43362">
    <property type="entry name" value="MANNITOL DEHYDROGENASE DSF1-RELATED"/>
    <property type="match status" value="1"/>
</dbReference>
<dbReference type="EMBL" id="CADCUS010000164">
    <property type="protein sequence ID" value="CAA9394712.1"/>
    <property type="molecule type" value="Genomic_DNA"/>
</dbReference>
<dbReference type="Gene3D" id="1.10.1040.10">
    <property type="entry name" value="N-(1-d-carboxylethyl)-l-norvaline Dehydrogenase, domain 2"/>
    <property type="match status" value="1"/>
</dbReference>
<dbReference type="PANTHER" id="PTHR43362:SF1">
    <property type="entry name" value="MANNITOL DEHYDROGENASE 2-RELATED"/>
    <property type="match status" value="1"/>
</dbReference>
<name>A0A6J4NV74_9PSEU</name>
<dbReference type="Pfam" id="PF08125">
    <property type="entry name" value="Mannitol_dh_C"/>
    <property type="match status" value="1"/>
</dbReference>
<dbReference type="SUPFAM" id="SSF48179">
    <property type="entry name" value="6-phosphogluconate dehydrogenase C-terminal domain-like"/>
    <property type="match status" value="1"/>
</dbReference>
<proteinExistence type="inferred from homology"/>
<evidence type="ECO:0000256" key="1">
    <source>
        <dbReference type="ARBA" id="ARBA00006541"/>
    </source>
</evidence>
<dbReference type="InterPro" id="IPR013328">
    <property type="entry name" value="6PGD_dom2"/>
</dbReference>
<comment type="catalytic activity">
    <reaction evidence="6">
        <text>D-mannitol 1-phosphate + NAD(+) = beta-D-fructose 6-phosphate + NADH + H(+)</text>
        <dbReference type="Rhea" id="RHEA:19661"/>
        <dbReference type="ChEBI" id="CHEBI:15378"/>
        <dbReference type="ChEBI" id="CHEBI:57540"/>
        <dbReference type="ChEBI" id="CHEBI:57634"/>
        <dbReference type="ChEBI" id="CHEBI:57945"/>
        <dbReference type="ChEBI" id="CHEBI:61381"/>
        <dbReference type="EC" id="1.1.1.17"/>
    </reaction>
</comment>
<protein>
    <recommendedName>
        <fullName evidence="3">Mannitol-1-phosphate 5-dehydrogenase</fullName>
        <ecNumber evidence="2">1.1.1.17</ecNumber>
    </recommendedName>
</protein>
<evidence type="ECO:0000256" key="3">
    <source>
        <dbReference type="ARBA" id="ARBA00016219"/>
    </source>
</evidence>
<gene>
    <name evidence="9" type="ORF">AVDCRST_MAG66-1260</name>
</gene>
<dbReference type="InterPro" id="IPR008927">
    <property type="entry name" value="6-PGluconate_DH-like_C_sf"/>
</dbReference>
<reference evidence="9" key="1">
    <citation type="submission" date="2020-02" db="EMBL/GenBank/DDBJ databases">
        <authorList>
            <person name="Meier V. D."/>
        </authorList>
    </citation>
    <scope>NUCLEOTIDE SEQUENCE</scope>
    <source>
        <strain evidence="9">AVDCRST_MAG66</strain>
    </source>
</reference>
<dbReference type="PROSITE" id="PS00974">
    <property type="entry name" value="MANNITOL_DHGENASE"/>
    <property type="match status" value="1"/>
</dbReference>
<feature type="domain" description="Mannitol dehydrogenase C-terminal" evidence="8">
    <location>
        <begin position="269"/>
        <end position="451"/>
    </location>
</feature>
<dbReference type="GO" id="GO:0008926">
    <property type="term" value="F:mannitol-1-phosphate 5-dehydrogenase activity"/>
    <property type="evidence" value="ECO:0007669"/>
    <property type="project" value="UniProtKB-EC"/>
</dbReference>
<keyword evidence="5" id="KW-0520">NAD</keyword>
<comment type="similarity">
    <text evidence="1">Belongs to the mannitol dehydrogenase family.</text>
</comment>
<evidence type="ECO:0000259" key="8">
    <source>
        <dbReference type="Pfam" id="PF08125"/>
    </source>
</evidence>
<dbReference type="EC" id="1.1.1.17" evidence="2"/>
<organism evidence="9">
    <name type="scientific">uncultured Pseudonocardia sp</name>
    <dbReference type="NCBI Taxonomy" id="211455"/>
    <lineage>
        <taxon>Bacteria</taxon>
        <taxon>Bacillati</taxon>
        <taxon>Actinomycetota</taxon>
        <taxon>Actinomycetes</taxon>
        <taxon>Pseudonocardiales</taxon>
        <taxon>Pseudonocardiaceae</taxon>
        <taxon>Pseudonocardia</taxon>
        <taxon>environmental samples</taxon>
    </lineage>
</organism>
<dbReference type="Gene3D" id="3.40.50.720">
    <property type="entry name" value="NAD(P)-binding Rossmann-like Domain"/>
    <property type="match status" value="1"/>
</dbReference>
<sequence length="488" mass="52955">MAVPTYDRSRLTPSVVHIGVGGFARAHQMVYFDDIAERRISEGWGVVGVGLHDPAMQAALAPQDFQYLVVERAADQERARLVGSMVDYRFAPQDPGAVLAALGAGTTELVTMTITGGGYCVDPRTGEFTPDAEMQADLREPDRPRSAVGMIVAALDRRKRAGLAPFTVLSCDNIRGNGRATRRAVVGFARLRDEVLARWISDHVTFPASMVDRITPRTTAQDRVAVAERFRVLDRWPVITEPFSQWVIEDAFCAGRPPLDQVGARFTSDIRPYELMKTRLLNATHSALGYLGRLAGLLHVHDALADPVLHEYAARLMASEVCPLLPPVPGVDLAEYTASLLHRMANPALADPLERLCERGSTKMPDYLLPSLHQAVEQGRPHALLTLAVAAWFRYLRGPRLVRDARGPELQALAVAGGPDPRPLLTVRSVFGDLGDHPTFVGALAAAMAELESGGARAAVRAHLTRCSLGERRAGAITVQHTRSGASA</sequence>
<dbReference type="InterPro" id="IPR000669">
    <property type="entry name" value="Mannitol_DH"/>
</dbReference>
<evidence type="ECO:0000256" key="4">
    <source>
        <dbReference type="ARBA" id="ARBA00023002"/>
    </source>
</evidence>
<dbReference type="InterPro" id="IPR013131">
    <property type="entry name" value="Mannitol_DH_N"/>
</dbReference>
<dbReference type="SUPFAM" id="SSF51735">
    <property type="entry name" value="NAD(P)-binding Rossmann-fold domains"/>
    <property type="match status" value="1"/>
</dbReference>
<dbReference type="AlphaFoldDB" id="A0A6J4NV74"/>
<keyword evidence="4 9" id="KW-0560">Oxidoreductase</keyword>
<feature type="domain" description="Mannitol dehydrogenase N-terminal" evidence="7">
    <location>
        <begin position="14"/>
        <end position="260"/>
    </location>
</feature>
<dbReference type="InterPro" id="IPR036291">
    <property type="entry name" value="NAD(P)-bd_dom_sf"/>
</dbReference>
<evidence type="ECO:0000313" key="9">
    <source>
        <dbReference type="EMBL" id="CAA9394712.1"/>
    </source>
</evidence>
<evidence type="ECO:0000256" key="2">
    <source>
        <dbReference type="ARBA" id="ARBA00012939"/>
    </source>
</evidence>
<accession>A0A6J4NV74</accession>
<dbReference type="InterPro" id="IPR023027">
    <property type="entry name" value="Mannitol_DH_CS"/>
</dbReference>
<evidence type="ECO:0000256" key="5">
    <source>
        <dbReference type="ARBA" id="ARBA00023027"/>
    </source>
</evidence>